<protein>
    <submittedName>
        <fullName evidence="1">Peptidase inhibitor family I36 protein</fullName>
    </submittedName>
</protein>
<dbReference type="Gene3D" id="2.60.20.10">
    <property type="entry name" value="Crystallins"/>
    <property type="match status" value="1"/>
</dbReference>
<sequence>MYHFSGSDCRADSLCLYKDGNYRGGGVSFESGDRLPDLNNVLMNDQLTSWSNDSGVTCYWYQHANYRGASHEMRNGYRINLPGNENDTASSIRC</sequence>
<dbReference type="Proteomes" id="UP001431429">
    <property type="component" value="Unassembled WGS sequence"/>
</dbReference>
<name>A0ABT0UYE3_9ACTN</name>
<gene>
    <name evidence="1" type="ORF">NBG84_35885</name>
</gene>
<dbReference type="SUPFAM" id="SSF49695">
    <property type="entry name" value="gamma-Crystallin-like"/>
    <property type="match status" value="1"/>
</dbReference>
<dbReference type="EMBL" id="JAMQAW010000078">
    <property type="protein sequence ID" value="MCM2393592.1"/>
    <property type="molecule type" value="Genomic_DNA"/>
</dbReference>
<organism evidence="1 2">
    <name type="scientific">Streptomyces albipurpureus</name>
    <dbReference type="NCBI Taxonomy" id="2897419"/>
    <lineage>
        <taxon>Bacteria</taxon>
        <taxon>Bacillati</taxon>
        <taxon>Actinomycetota</taxon>
        <taxon>Actinomycetes</taxon>
        <taxon>Kitasatosporales</taxon>
        <taxon>Streptomycetaceae</taxon>
        <taxon>Streptomyces</taxon>
    </lineage>
</organism>
<dbReference type="Pfam" id="PF03995">
    <property type="entry name" value="Inhibitor_I36"/>
    <property type="match status" value="1"/>
</dbReference>
<reference evidence="1" key="1">
    <citation type="submission" date="2022-06" db="EMBL/GenBank/DDBJ databases">
        <title>Genome public.</title>
        <authorList>
            <person name="Sun Q."/>
        </authorList>
    </citation>
    <scope>NUCLEOTIDE SEQUENCE</scope>
    <source>
        <strain evidence="1">CWNU-1</strain>
    </source>
</reference>
<proteinExistence type="predicted"/>
<evidence type="ECO:0000313" key="1">
    <source>
        <dbReference type="EMBL" id="MCM2393592.1"/>
    </source>
</evidence>
<dbReference type="InterPro" id="IPR011024">
    <property type="entry name" value="G_crystallin-like"/>
</dbReference>
<evidence type="ECO:0000313" key="2">
    <source>
        <dbReference type="Proteomes" id="UP001431429"/>
    </source>
</evidence>
<dbReference type="RefSeq" id="WP_250923906.1">
    <property type="nucleotide sequence ID" value="NZ_JAMQAW010000078.1"/>
</dbReference>
<accession>A0ABT0UYE3</accession>
<keyword evidence="2" id="KW-1185">Reference proteome</keyword>
<comment type="caution">
    <text evidence="1">The sequence shown here is derived from an EMBL/GenBank/DDBJ whole genome shotgun (WGS) entry which is preliminary data.</text>
</comment>